<keyword evidence="2" id="KW-1134">Transmembrane beta strand</keyword>
<proteinExistence type="predicted"/>
<gene>
    <name evidence="6" type="ORF">DI598_06055</name>
</gene>
<dbReference type="PANTHER" id="PTHR30026:SF23">
    <property type="entry name" value="TO APRF-PUTATIVE OUTER MEMBRANE EFFLUX PROTEIN OR SECRETED ALKALINE PHOSPHATASE-RELATED"/>
    <property type="match status" value="1"/>
</dbReference>
<dbReference type="Proteomes" id="UP000249645">
    <property type="component" value="Unassembled WGS sequence"/>
</dbReference>
<evidence type="ECO:0000256" key="1">
    <source>
        <dbReference type="ARBA" id="ARBA00004442"/>
    </source>
</evidence>
<name>A0A2W5H8V5_9SPHI</name>
<accession>A0A2W5H8V5</accession>
<dbReference type="GO" id="GO:0015288">
    <property type="term" value="F:porin activity"/>
    <property type="evidence" value="ECO:0007669"/>
    <property type="project" value="TreeGrafter"/>
</dbReference>
<evidence type="ECO:0000313" key="6">
    <source>
        <dbReference type="EMBL" id="PZP50229.1"/>
    </source>
</evidence>
<evidence type="ECO:0000256" key="2">
    <source>
        <dbReference type="ARBA" id="ARBA00022452"/>
    </source>
</evidence>
<evidence type="ECO:0000256" key="3">
    <source>
        <dbReference type="ARBA" id="ARBA00022692"/>
    </source>
</evidence>
<comment type="subcellular location">
    <subcellularLocation>
        <location evidence="1">Cell outer membrane</location>
    </subcellularLocation>
</comment>
<dbReference type="SUPFAM" id="SSF56954">
    <property type="entry name" value="Outer membrane efflux proteins (OEP)"/>
    <property type="match status" value="1"/>
</dbReference>
<reference evidence="6 7" key="1">
    <citation type="submission" date="2017-11" db="EMBL/GenBank/DDBJ databases">
        <title>Infants hospitalized years apart are colonized by the same room-sourced microbial strains.</title>
        <authorList>
            <person name="Brooks B."/>
            <person name="Olm M.R."/>
            <person name="Firek B.A."/>
            <person name="Baker R."/>
            <person name="Thomas B.C."/>
            <person name="Morowitz M.J."/>
            <person name="Banfield J.F."/>
        </authorList>
    </citation>
    <scope>NUCLEOTIDE SEQUENCE [LARGE SCALE GENOMIC DNA]</scope>
    <source>
        <strain evidence="6">S2_009_000_R2_76</strain>
    </source>
</reference>
<dbReference type="Gene3D" id="1.20.1600.10">
    <property type="entry name" value="Outer membrane efflux proteins (OEP)"/>
    <property type="match status" value="1"/>
</dbReference>
<dbReference type="GO" id="GO:0009279">
    <property type="term" value="C:cell outer membrane"/>
    <property type="evidence" value="ECO:0007669"/>
    <property type="project" value="UniProtKB-SubCell"/>
</dbReference>
<keyword evidence="5" id="KW-0998">Cell outer membrane</keyword>
<keyword evidence="3" id="KW-0812">Transmembrane</keyword>
<dbReference type="PANTHER" id="PTHR30026">
    <property type="entry name" value="OUTER MEMBRANE PROTEIN TOLC"/>
    <property type="match status" value="1"/>
</dbReference>
<keyword evidence="4" id="KW-0472">Membrane</keyword>
<comment type="caution">
    <text evidence="6">The sequence shown here is derived from an EMBL/GenBank/DDBJ whole genome shotgun (WGS) entry which is preliminary data.</text>
</comment>
<organism evidence="6 7">
    <name type="scientific">Pseudopedobacter saltans</name>
    <dbReference type="NCBI Taxonomy" id="151895"/>
    <lineage>
        <taxon>Bacteria</taxon>
        <taxon>Pseudomonadati</taxon>
        <taxon>Bacteroidota</taxon>
        <taxon>Sphingobacteriia</taxon>
        <taxon>Sphingobacteriales</taxon>
        <taxon>Sphingobacteriaceae</taxon>
        <taxon>Pseudopedobacter</taxon>
    </lineage>
</organism>
<dbReference type="EMBL" id="QFOI01000076">
    <property type="protein sequence ID" value="PZP50229.1"/>
    <property type="molecule type" value="Genomic_DNA"/>
</dbReference>
<sequence>MLSFFLTVSFYANAQVDTAKIFSIKDLQEAVLTNHPIVKQAYLLKDAAQTRIKQALGKFDPKLESSFARKQFGNNDYYSNWQNELKVPLWLAGADLKLSYDKNYGEYTNPQYYTGRDGLGGLGLNIPIGQGLIIDERRNTLKQAKTMARYADADQVKQILTVWFDAVKDYWNWYYTYQQYVLIKEGVQLADVRYNAIVKQAVLGDKPAIDSVEAFIMVQDRKIQLTKLEVELQNASIVLSNYLWGEDNSPVELPSYAVPQSPDSTYNELERVKLGSLMEYALNSHPEILKLNAKGEQYDLEQAFRKEMLKPKVDISGSLLTRRNTFGDYNPGQYDFRWENYKVGVNVVFPLFLRAERGKLEEARIKRKEVDYDLFQMNRNINNTITTSYNMLVGYKRQLLQQDQNLQNQQLLLTAELQKYELGESTLFLINNRETKLIDMKVKKEDLLSSYQKKIAEIYYKAGTMQDSEIPKM</sequence>
<evidence type="ECO:0000313" key="7">
    <source>
        <dbReference type="Proteomes" id="UP000249645"/>
    </source>
</evidence>
<evidence type="ECO:0000256" key="5">
    <source>
        <dbReference type="ARBA" id="ARBA00023237"/>
    </source>
</evidence>
<dbReference type="InterPro" id="IPR051906">
    <property type="entry name" value="TolC-like"/>
</dbReference>
<dbReference type="AlphaFoldDB" id="A0A2W5H8V5"/>
<dbReference type="GO" id="GO:1990281">
    <property type="term" value="C:efflux pump complex"/>
    <property type="evidence" value="ECO:0007669"/>
    <property type="project" value="TreeGrafter"/>
</dbReference>
<evidence type="ECO:0000256" key="4">
    <source>
        <dbReference type="ARBA" id="ARBA00023136"/>
    </source>
</evidence>
<protein>
    <submittedName>
        <fullName evidence="6">Transporter</fullName>
    </submittedName>
</protein>
<dbReference type="GO" id="GO:0015562">
    <property type="term" value="F:efflux transmembrane transporter activity"/>
    <property type="evidence" value="ECO:0007669"/>
    <property type="project" value="InterPro"/>
</dbReference>